<dbReference type="InterPro" id="IPR008928">
    <property type="entry name" value="6-hairpin_glycosidase_sf"/>
</dbReference>
<dbReference type="Gene3D" id="2.60.40.10">
    <property type="entry name" value="Immunoglobulins"/>
    <property type="match status" value="1"/>
</dbReference>
<dbReference type="Pfam" id="PF17390">
    <property type="entry name" value="Bac_rhamnosid_C"/>
    <property type="match status" value="1"/>
</dbReference>
<dbReference type="InterPro" id="IPR016007">
    <property type="entry name" value="Alpha_rhamnosid"/>
</dbReference>
<dbReference type="Proteomes" id="UP001499951">
    <property type="component" value="Unassembled WGS sequence"/>
</dbReference>
<evidence type="ECO:0000256" key="2">
    <source>
        <dbReference type="ARBA" id="ARBA00012652"/>
    </source>
</evidence>
<organism evidence="8 9">
    <name type="scientific">Rhizomicrobium electricum</name>
    <dbReference type="NCBI Taxonomy" id="480070"/>
    <lineage>
        <taxon>Bacteria</taxon>
        <taxon>Pseudomonadati</taxon>
        <taxon>Pseudomonadota</taxon>
        <taxon>Alphaproteobacteria</taxon>
        <taxon>Micropepsales</taxon>
        <taxon>Micropepsaceae</taxon>
        <taxon>Rhizomicrobium</taxon>
    </lineage>
</organism>
<feature type="domain" description="Alpha-L-rhamnosidase concanavalin-like" evidence="4">
    <location>
        <begin position="374"/>
        <end position="467"/>
    </location>
</feature>
<dbReference type="RefSeq" id="WP_166937335.1">
    <property type="nucleotide sequence ID" value="NZ_BAAADD010000012.1"/>
</dbReference>
<keyword evidence="3 8" id="KW-0378">Hydrolase</keyword>
<dbReference type="InterPro" id="IPR013783">
    <property type="entry name" value="Ig-like_fold"/>
</dbReference>
<dbReference type="InterPro" id="IPR013737">
    <property type="entry name" value="Bac_rhamnosid_N"/>
</dbReference>
<dbReference type="PANTHER" id="PTHR33307">
    <property type="entry name" value="ALPHA-RHAMNOSIDASE (EUROFUNG)"/>
    <property type="match status" value="1"/>
</dbReference>
<dbReference type="PIRSF" id="PIRSF010631">
    <property type="entry name" value="A-rhamnsds"/>
    <property type="match status" value="1"/>
</dbReference>
<evidence type="ECO:0000313" key="9">
    <source>
        <dbReference type="Proteomes" id="UP001499951"/>
    </source>
</evidence>
<comment type="catalytic activity">
    <reaction evidence="1">
        <text>Hydrolysis of terminal non-reducing alpha-L-rhamnose residues in alpha-L-rhamnosides.</text>
        <dbReference type="EC" id="3.2.1.40"/>
    </reaction>
</comment>
<reference evidence="8 9" key="1">
    <citation type="journal article" date="2019" name="Int. J. Syst. Evol. Microbiol.">
        <title>The Global Catalogue of Microorganisms (GCM) 10K type strain sequencing project: providing services to taxonomists for standard genome sequencing and annotation.</title>
        <authorList>
            <consortium name="The Broad Institute Genomics Platform"/>
            <consortium name="The Broad Institute Genome Sequencing Center for Infectious Disease"/>
            <person name="Wu L."/>
            <person name="Ma J."/>
        </authorList>
    </citation>
    <scope>NUCLEOTIDE SEQUENCE [LARGE SCALE GENOMIC DNA]</scope>
    <source>
        <strain evidence="8 9">JCM 15089</strain>
    </source>
</reference>
<dbReference type="PANTHER" id="PTHR33307:SF11">
    <property type="entry name" value="ALPHA-L-RHAMNOSIDASE"/>
    <property type="match status" value="1"/>
</dbReference>
<feature type="domain" description="Alpha-L-rhamnosidase C-terminal" evidence="7">
    <location>
        <begin position="839"/>
        <end position="899"/>
    </location>
</feature>
<evidence type="ECO:0000259" key="6">
    <source>
        <dbReference type="Pfam" id="PF17389"/>
    </source>
</evidence>
<dbReference type="InterPro" id="IPR035396">
    <property type="entry name" value="Bac_rhamnosid6H"/>
</dbReference>
<evidence type="ECO:0000259" key="5">
    <source>
        <dbReference type="Pfam" id="PF08531"/>
    </source>
</evidence>
<evidence type="ECO:0000313" key="8">
    <source>
        <dbReference type="EMBL" id="GAA0585732.1"/>
    </source>
</evidence>
<evidence type="ECO:0000259" key="7">
    <source>
        <dbReference type="Pfam" id="PF17390"/>
    </source>
</evidence>
<proteinExistence type="predicted"/>
<dbReference type="SUPFAM" id="SSF48208">
    <property type="entry name" value="Six-hairpin glycosidases"/>
    <property type="match status" value="1"/>
</dbReference>
<dbReference type="Pfam" id="PF08531">
    <property type="entry name" value="Bac_rhamnosid_N"/>
    <property type="match status" value="1"/>
</dbReference>
<dbReference type="InterPro" id="IPR035398">
    <property type="entry name" value="Bac_rhamnosid_C"/>
</dbReference>
<gene>
    <name evidence="8" type="ORF">GCM10008942_38350</name>
</gene>
<dbReference type="Pfam" id="PF25788">
    <property type="entry name" value="Ig_Rha78A_N"/>
    <property type="match status" value="1"/>
</dbReference>
<dbReference type="Gene3D" id="2.60.120.260">
    <property type="entry name" value="Galactose-binding domain-like"/>
    <property type="match status" value="2"/>
</dbReference>
<dbReference type="InterPro" id="IPR012341">
    <property type="entry name" value="6hp_glycosidase-like_sf"/>
</dbReference>
<evidence type="ECO:0000259" key="4">
    <source>
        <dbReference type="Pfam" id="PF05592"/>
    </source>
</evidence>
<comment type="caution">
    <text evidence="8">The sequence shown here is derived from an EMBL/GenBank/DDBJ whole genome shotgun (WGS) entry which is preliminary data.</text>
</comment>
<feature type="domain" description="Bacterial alpha-L-rhamnosidase N-terminal" evidence="5">
    <location>
        <begin position="194"/>
        <end position="361"/>
    </location>
</feature>
<name>A0ABN1F9F1_9PROT</name>
<dbReference type="EC" id="3.2.1.40" evidence="2"/>
<keyword evidence="9" id="KW-1185">Reference proteome</keyword>
<dbReference type="EMBL" id="BAAADD010000012">
    <property type="protein sequence ID" value="GAA0585732.1"/>
    <property type="molecule type" value="Genomic_DNA"/>
</dbReference>
<evidence type="ECO:0000256" key="3">
    <source>
        <dbReference type="ARBA" id="ARBA00022801"/>
    </source>
</evidence>
<dbReference type="InterPro" id="IPR008902">
    <property type="entry name" value="Rhamnosid_concanavalin"/>
</dbReference>
<dbReference type="Pfam" id="PF17389">
    <property type="entry name" value="Bac_rhamnosid6H"/>
    <property type="match status" value="1"/>
</dbReference>
<dbReference type="GO" id="GO:0016787">
    <property type="term" value="F:hydrolase activity"/>
    <property type="evidence" value="ECO:0007669"/>
    <property type="project" value="UniProtKB-KW"/>
</dbReference>
<feature type="domain" description="Alpha-L-rhamnosidase six-hairpin glycosidase" evidence="6">
    <location>
        <begin position="493"/>
        <end position="827"/>
    </location>
</feature>
<sequence length="940" mass="103173">MPTRRGALELIGLAGLVSPQALAGSIRRGADAVADDLRVEWLTSPSGIDTCKPRFTWILRAKNRKSRNIRQAACRLVVGTSRSAVQNGTGDIWDSGKVQVSDFLLVPPSELSLLPQRRYWWAVQLWDGDDRASAWSTPAFFTTGMLSTADWQAKWIAGEPDRPPQKLPVSSLAPGKSVAPKPMPVFRRDVALTKPIASAIVSVCGLGHYDFSVNGKPATNGFLNPGWTNYRKTVFYNTFDVTDLLRRGRNALAVMLGNGMYNVESYPGRYTKFAASFGQPKLILQLVVTHTDGSRTTIVSDETWSTRPGPIILSSPYGEDFDARTVSPDWMTAAVDAAWNKAMIVTGPGGTLRAQSIPQVTEAQRFKPVAVTEPKPGVFVYDFGQNMSGWPRIVVRGSAGAAVKMTTGELLAEDGSGMVDPASSGGRNHFEHYYCYTLRGHGDEAWHPQFSYYGFRYVQVEGAAPQKFAKAGGPVLVSLDASFLHTDLRSVGQFEATTLFNRIHRLIKSALLSNTVSVLTDCPHREKLGWLEQDYLNSDAVFYNQDAITLYEKLSRDIAEAQTDDGMVPGIAPEYVAFFNSDGSNAIWRDSPEWGLAAVQCPLDAYRRYGNRRVLETAYPAMKRYADYLQSRTRDGLIGFGMGDWCDLGPKETGPSQLTSLTLTSMCSFYAVLVGTAETARLLGYEAETAVYLRKADALKRVFNEKLFDAKTGGYDTNSQTANAMPFALGMVPPERRQQVFGNLVRDIRARNNHTSCGEVGFHYEVLALMRNGQSDLLCDMLMKTEGPSYGYQLSKGATTLVETWNAHRDSSQNHFMFGHAETWFFAGLGGIAVDMSMDGAGRIYVAPQTVRAVPGCVSRYRSVLGEIGCFWRRRNGALEYVVEIPAGAQATVVLPAVADITEGGRAFASAPGILKVEKVPEGQIVTVGSGEYRFRVPEH</sequence>
<protein>
    <recommendedName>
        <fullName evidence="2">alpha-L-rhamnosidase</fullName>
        <ecNumber evidence="2">3.2.1.40</ecNumber>
    </recommendedName>
</protein>
<accession>A0ABN1F9F1</accession>
<dbReference type="Pfam" id="PF05592">
    <property type="entry name" value="Bac_rhamnosid"/>
    <property type="match status" value="1"/>
</dbReference>
<dbReference type="Gene3D" id="1.50.10.10">
    <property type="match status" value="1"/>
</dbReference>
<dbReference type="Gene3D" id="2.60.420.10">
    <property type="entry name" value="Maltose phosphorylase, domain 3"/>
    <property type="match status" value="1"/>
</dbReference>
<evidence type="ECO:0000256" key="1">
    <source>
        <dbReference type="ARBA" id="ARBA00001445"/>
    </source>
</evidence>